<comment type="caution">
    <text evidence="2">The sequence shown here is derived from an EMBL/GenBank/DDBJ whole genome shotgun (WGS) entry which is preliminary data.</text>
</comment>
<proteinExistence type="predicted"/>
<evidence type="ECO:0000256" key="1">
    <source>
        <dbReference type="SAM" id="Phobius"/>
    </source>
</evidence>
<dbReference type="EMBL" id="JBHSJD010000026">
    <property type="protein sequence ID" value="MFC5026895.1"/>
    <property type="molecule type" value="Genomic_DNA"/>
</dbReference>
<sequence>MHDASIPKRAGATPMVVGLVACAFLASLWWFPPLLLLALPTGLWAVIHGLVLLRRARRGEAVRAAGATAGIVLGSLAMAATVILFGGAMWALHSAYSSDEPEPAYTPERSFRILDAQGHAWKPATAPGTVTYTDGVTLRLAGPEPFTPGPKDPSTLLKGQRAYRVTLTVTNGTAAPLDLHRMGFTIGDAEQLVLGEFVEARTKAAQASDGRVGPCPDKVPAGRSVTCVRAVATFAGSDWLAVSVEPTERYEDANWRLPLRRGAA</sequence>
<reference evidence="3" key="1">
    <citation type="journal article" date="2019" name="Int. J. Syst. Evol. Microbiol.">
        <title>The Global Catalogue of Microorganisms (GCM) 10K type strain sequencing project: providing services to taxonomists for standard genome sequencing and annotation.</title>
        <authorList>
            <consortium name="The Broad Institute Genomics Platform"/>
            <consortium name="The Broad Institute Genome Sequencing Center for Infectious Disease"/>
            <person name="Wu L."/>
            <person name="Ma J."/>
        </authorList>
    </citation>
    <scope>NUCLEOTIDE SEQUENCE [LARGE SCALE GENOMIC DNA]</scope>
    <source>
        <strain evidence="3">CGMCC 4.1648</strain>
    </source>
</reference>
<keyword evidence="3" id="KW-1185">Reference proteome</keyword>
<organism evidence="2 3">
    <name type="scientific">Streptomyces coeruleoprunus</name>
    <dbReference type="NCBI Taxonomy" id="285563"/>
    <lineage>
        <taxon>Bacteria</taxon>
        <taxon>Bacillati</taxon>
        <taxon>Actinomycetota</taxon>
        <taxon>Actinomycetes</taxon>
        <taxon>Kitasatosporales</taxon>
        <taxon>Streptomycetaceae</taxon>
        <taxon>Streptomyces</taxon>
    </lineage>
</organism>
<evidence type="ECO:0000313" key="3">
    <source>
        <dbReference type="Proteomes" id="UP001595829"/>
    </source>
</evidence>
<keyword evidence="1" id="KW-0812">Transmembrane</keyword>
<dbReference type="RefSeq" id="WP_345692047.1">
    <property type="nucleotide sequence ID" value="NZ_BAABIT010000001.1"/>
</dbReference>
<name>A0ABV9XNA9_9ACTN</name>
<dbReference type="Proteomes" id="UP001595829">
    <property type="component" value="Unassembled WGS sequence"/>
</dbReference>
<gene>
    <name evidence="2" type="ORF">ACFPM3_32635</name>
</gene>
<keyword evidence="1" id="KW-0472">Membrane</keyword>
<protein>
    <recommendedName>
        <fullName evidence="4">DUF4190 domain-containing protein</fullName>
    </recommendedName>
</protein>
<feature type="transmembrane region" description="Helical" evidence="1">
    <location>
        <begin position="12"/>
        <end position="31"/>
    </location>
</feature>
<feature type="transmembrane region" description="Helical" evidence="1">
    <location>
        <begin position="65"/>
        <end position="92"/>
    </location>
</feature>
<keyword evidence="1" id="KW-1133">Transmembrane helix</keyword>
<evidence type="ECO:0000313" key="2">
    <source>
        <dbReference type="EMBL" id="MFC5026895.1"/>
    </source>
</evidence>
<accession>A0ABV9XNA9</accession>
<evidence type="ECO:0008006" key="4">
    <source>
        <dbReference type="Google" id="ProtNLM"/>
    </source>
</evidence>
<feature type="transmembrane region" description="Helical" evidence="1">
    <location>
        <begin position="37"/>
        <end position="53"/>
    </location>
</feature>